<evidence type="ECO:0000256" key="1">
    <source>
        <dbReference type="ARBA" id="ARBA00008909"/>
    </source>
</evidence>
<reference evidence="4 5" key="1">
    <citation type="journal article" date="2001" name="J. Bacteriol.">
        <title>Genome sequence and comparative analysis of the solvent-producing bacterium Clostridium acetobutylicum.</title>
        <authorList>
            <person name="Nolling J."/>
            <person name="Breton G."/>
            <person name="Omelchenko M.V."/>
            <person name="Makarova K.S."/>
            <person name="Zeng Q."/>
            <person name="Gibson R."/>
            <person name="Lee H.M."/>
            <person name="Dubois J."/>
            <person name="Qiu D."/>
            <person name="Hitti J."/>
            <person name="Wolf Y.I."/>
            <person name="Tatusov R.L."/>
            <person name="Sabathe F."/>
            <person name="Doucette-Stamm L."/>
            <person name="Soucaille P."/>
            <person name="Daly M.J."/>
            <person name="Bennett G.N."/>
            <person name="Koonin E.V."/>
            <person name="Smith D.R."/>
        </authorList>
    </citation>
    <scope>NUCLEOTIDE SEQUENCE [LARGE SCALE GENOMIC DNA]</scope>
    <source>
        <strain evidence="5">ATCC 824 / DSM 792 / JCM 1419 / LMG 5710 / VKM B-1787</strain>
    </source>
</reference>
<dbReference type="eggNOG" id="COG5655">
    <property type="taxonomic scope" value="Bacteria"/>
</dbReference>
<dbReference type="STRING" id="272562.CA_C1872"/>
<dbReference type="PATRIC" id="fig|272562.8.peg.2075"/>
<dbReference type="OrthoDB" id="5540934at2"/>
<dbReference type="KEGG" id="cac:CA_C1872"/>
<keyword evidence="3" id="KW-0175">Coiled coil</keyword>
<name>Q97HY4_CLOAB</name>
<feature type="coiled-coil region" evidence="3">
    <location>
        <begin position="1"/>
        <end position="28"/>
    </location>
</feature>
<keyword evidence="5" id="KW-1185">Reference proteome</keyword>
<dbReference type="AlphaFoldDB" id="Q97HY4"/>
<dbReference type="Pfam" id="PF01446">
    <property type="entry name" value="Rep_1"/>
    <property type="match status" value="1"/>
</dbReference>
<comment type="similarity">
    <text evidence="1">Belongs to the Gram-positive plasmids replication protein type 1 family.</text>
</comment>
<keyword evidence="2" id="KW-0235">DNA replication</keyword>
<dbReference type="PIR" id="A97131">
    <property type="entry name" value="A97131"/>
</dbReference>
<dbReference type="HOGENOM" id="CLU_755777_0_0_9"/>
<dbReference type="RefSeq" id="WP_010965177.1">
    <property type="nucleotide sequence ID" value="NC_003030.1"/>
</dbReference>
<dbReference type="GO" id="GO:0003677">
    <property type="term" value="F:DNA binding"/>
    <property type="evidence" value="ECO:0007669"/>
    <property type="project" value="InterPro"/>
</dbReference>
<accession>Q97HY4</accession>
<gene>
    <name evidence="4" type="primary">repB</name>
    <name evidence="4" type="ordered locus">CA_C1872</name>
</gene>
<dbReference type="InterPro" id="IPR000989">
    <property type="entry name" value="Rep"/>
</dbReference>
<organism evidence="4 5">
    <name type="scientific">Clostridium acetobutylicum (strain ATCC 824 / DSM 792 / JCM 1419 / IAM 19013 / LMG 5710 / NBRC 13948 / NRRL B-527 / VKM B-1787 / 2291 / W)</name>
    <dbReference type="NCBI Taxonomy" id="272562"/>
    <lineage>
        <taxon>Bacteria</taxon>
        <taxon>Bacillati</taxon>
        <taxon>Bacillota</taxon>
        <taxon>Clostridia</taxon>
        <taxon>Eubacteriales</taxon>
        <taxon>Clostridiaceae</taxon>
        <taxon>Clostridium</taxon>
    </lineage>
</organism>
<dbReference type="GeneID" id="44998362"/>
<proteinExistence type="inferred from homology"/>
<sequence>MDFENETLEKMEQKRIDYNRKYANWYKQMSKDMQQEKHLAYAETLKKKGERIKSCMNIWLWDIYRKNKLLDLQKVNRCMNNRFCPNCRKFNLSCAIHNLKKPLNDLLLDGYYPYLVTLTIPNVLGKELKRTIEKMNKAFKKLFGAYSYDLQGKTTKGFKDRLICFEGALKVLEITYNEESNTYHPHFHCLFFSQQYDQELFIKNTPGEFSNKRNSYNFYSLLDIQIMKLWTMYFKEIRVNEKNYNNTKLQDCFICDIREMDSAGIVEVLKYTFKDTDIKSYDVFKNIELAISNKRIRQGYGILYNLKLEDDADGEKLSLEEFLNESEVPSLLVVREIKELLTSYRDYKKISRSKVHEDIIKI</sequence>
<evidence type="ECO:0000313" key="4">
    <source>
        <dbReference type="EMBL" id="AAK79836.1"/>
    </source>
</evidence>
<evidence type="ECO:0000256" key="3">
    <source>
        <dbReference type="SAM" id="Coils"/>
    </source>
</evidence>
<dbReference type="EMBL" id="AE001437">
    <property type="protein sequence ID" value="AAK79836.1"/>
    <property type="molecule type" value="Genomic_DNA"/>
</dbReference>
<evidence type="ECO:0000313" key="5">
    <source>
        <dbReference type="Proteomes" id="UP000000814"/>
    </source>
</evidence>
<protein>
    <submittedName>
        <fullName evidence="4">Replication initiation protein REP</fullName>
    </submittedName>
</protein>
<dbReference type="GO" id="GO:0006260">
    <property type="term" value="P:DNA replication"/>
    <property type="evidence" value="ECO:0007669"/>
    <property type="project" value="UniProtKB-KW"/>
</dbReference>
<dbReference type="Proteomes" id="UP000000814">
    <property type="component" value="Chromosome"/>
</dbReference>
<evidence type="ECO:0000256" key="2">
    <source>
        <dbReference type="ARBA" id="ARBA00022705"/>
    </source>
</evidence>